<keyword evidence="2" id="KW-0042">Antenna complex</keyword>
<dbReference type="AlphaFoldDB" id="M1WXM0"/>
<keyword evidence="3" id="KW-0605">Phycobilisome</keyword>
<dbReference type="SUPFAM" id="SSF48371">
    <property type="entry name" value="ARM repeat"/>
    <property type="match status" value="1"/>
</dbReference>
<dbReference type="SMART" id="SM00567">
    <property type="entry name" value="EZ_HEAT"/>
    <property type="match status" value="4"/>
</dbReference>
<dbReference type="GO" id="GO:0016829">
    <property type="term" value="F:lyase activity"/>
    <property type="evidence" value="ECO:0007669"/>
    <property type="project" value="UniProtKB-KW"/>
</dbReference>
<gene>
    <name evidence="5" type="ORF">RINTHH_2420</name>
</gene>
<keyword evidence="6" id="KW-1185">Reference proteome</keyword>
<dbReference type="Proteomes" id="UP000053051">
    <property type="component" value="Unassembled WGS sequence"/>
</dbReference>
<dbReference type="PANTHER" id="PTHR12697:SF39">
    <property type="entry name" value="SLR1687 PROTEIN"/>
    <property type="match status" value="1"/>
</dbReference>
<keyword evidence="4 5" id="KW-0456">Lyase</keyword>
<dbReference type="Pfam" id="PF13646">
    <property type="entry name" value="HEAT_2"/>
    <property type="match status" value="2"/>
</dbReference>
<accession>M1WXM0</accession>
<evidence type="ECO:0000256" key="2">
    <source>
        <dbReference type="ARBA" id="ARBA00022549"/>
    </source>
</evidence>
<dbReference type="PANTHER" id="PTHR12697">
    <property type="entry name" value="PBS LYASE HEAT-LIKE PROTEIN"/>
    <property type="match status" value="1"/>
</dbReference>
<dbReference type="InterPro" id="IPR004155">
    <property type="entry name" value="PBS_lyase_HEAT"/>
</dbReference>
<evidence type="ECO:0000256" key="1">
    <source>
        <dbReference type="ARBA" id="ARBA00009299"/>
    </source>
</evidence>
<sequence>MDFYLALPSSFTPLYQNNYMSITPEFVKGLLKSEDIGKRLHAVNQIRTLKPKIAFELIQTAIGDTNTRVRYSAISQLDTLGNQNLDISLDILRDHLLNDPEPDIQASAADCLGALKLTQAFPDLQKIYETTNEWIVQFSIIAALGELGDNRAFKLLKSALASENELIKIAAVSSLGELGNMEAIPLLKRYTNNPDWQFRFRLVQALNNLGGSEAQRILEKMTQDTAELVSAEAQRSLQNF</sequence>
<comment type="similarity">
    <text evidence="1">Belongs to the CpcE/RpcE/PecE family.</text>
</comment>
<reference evidence="6" key="2">
    <citation type="submission" date="2016-01" db="EMBL/GenBank/DDBJ databases">
        <title>Diatom-associated endosymboitic cyanobacterium lacks core nitrogen metabolism enzymes.</title>
        <authorList>
            <person name="Hilton J.A."/>
            <person name="Foster R.A."/>
            <person name="Tripp H.J."/>
            <person name="Carter B.J."/>
            <person name="Zehr J.P."/>
            <person name="Villareal T.A."/>
        </authorList>
    </citation>
    <scope>NUCLEOTIDE SEQUENCE [LARGE SCALE GENOMIC DNA]</scope>
    <source>
        <strain evidence="6">HH01</strain>
    </source>
</reference>
<evidence type="ECO:0000313" key="5">
    <source>
        <dbReference type="EMBL" id="CCH66397.1"/>
    </source>
</evidence>
<organism evidence="5 6">
    <name type="scientific">Richelia intracellularis HH01</name>
    <dbReference type="NCBI Taxonomy" id="1165094"/>
    <lineage>
        <taxon>Bacteria</taxon>
        <taxon>Bacillati</taxon>
        <taxon>Cyanobacteriota</taxon>
        <taxon>Cyanophyceae</taxon>
        <taxon>Nostocales</taxon>
        <taxon>Nostocaceae</taxon>
        <taxon>Richelia</taxon>
    </lineage>
</organism>
<evidence type="ECO:0000256" key="4">
    <source>
        <dbReference type="ARBA" id="ARBA00023239"/>
    </source>
</evidence>
<dbReference type="InterPro" id="IPR011989">
    <property type="entry name" value="ARM-like"/>
</dbReference>
<dbReference type="GO" id="GO:0030089">
    <property type="term" value="C:phycobilisome"/>
    <property type="evidence" value="ECO:0007669"/>
    <property type="project" value="UniProtKB-KW"/>
</dbReference>
<dbReference type="OrthoDB" id="510108at2"/>
<dbReference type="InterPro" id="IPR016024">
    <property type="entry name" value="ARM-type_fold"/>
</dbReference>
<protein>
    <submittedName>
        <fullName evidence="5">Phycocyanin alpha phycocyanobilin lyase related protein NblB</fullName>
    </submittedName>
</protein>
<dbReference type="EMBL" id="CAIY01000012">
    <property type="protein sequence ID" value="CCH66397.1"/>
    <property type="molecule type" value="Genomic_DNA"/>
</dbReference>
<dbReference type="NCBIfam" id="NF045915">
    <property type="entry name" value="PhycobilmeDegNblB"/>
    <property type="match status" value="1"/>
</dbReference>
<name>M1WXM0_9NOST</name>
<dbReference type="GO" id="GO:0016491">
    <property type="term" value="F:oxidoreductase activity"/>
    <property type="evidence" value="ECO:0007669"/>
    <property type="project" value="TreeGrafter"/>
</dbReference>
<dbReference type="Gene3D" id="1.25.10.10">
    <property type="entry name" value="Leucine-rich Repeat Variant"/>
    <property type="match status" value="1"/>
</dbReference>
<dbReference type="STRING" id="1165094.RINTHH_2420"/>
<proteinExistence type="inferred from homology"/>
<comment type="caution">
    <text evidence="5">The sequence shown here is derived from an EMBL/GenBank/DDBJ whole genome shotgun (WGS) entry which is preliminary data.</text>
</comment>
<reference evidence="5 6" key="1">
    <citation type="submission" date="2012-05" db="EMBL/GenBank/DDBJ databases">
        <authorList>
            <person name="Hilton J."/>
        </authorList>
    </citation>
    <scope>NUCLEOTIDE SEQUENCE [LARGE SCALE GENOMIC DNA]</scope>
    <source>
        <strain evidence="5 6">HH01</strain>
    </source>
</reference>
<evidence type="ECO:0000313" key="6">
    <source>
        <dbReference type="Proteomes" id="UP000053051"/>
    </source>
</evidence>
<evidence type="ECO:0000256" key="3">
    <source>
        <dbReference type="ARBA" id="ARBA00022738"/>
    </source>
</evidence>